<evidence type="ECO:0000313" key="8">
    <source>
        <dbReference type="Proteomes" id="UP000241010"/>
    </source>
</evidence>
<evidence type="ECO:0000313" key="7">
    <source>
        <dbReference type="EMBL" id="PTE20285.1"/>
    </source>
</evidence>
<evidence type="ECO:0000256" key="3">
    <source>
        <dbReference type="ARBA" id="ARBA00023125"/>
    </source>
</evidence>
<dbReference type="SUPFAM" id="SSF56349">
    <property type="entry name" value="DNA breaking-rejoining enzymes"/>
    <property type="match status" value="1"/>
</dbReference>
<feature type="region of interest" description="Disordered" evidence="5">
    <location>
        <begin position="173"/>
        <end position="192"/>
    </location>
</feature>
<evidence type="ECO:0000256" key="1">
    <source>
        <dbReference type="ARBA" id="ARBA00008857"/>
    </source>
</evidence>
<organism evidence="7 8">
    <name type="scientific">Cereibacter changlensis JA139</name>
    <dbReference type="NCBI Taxonomy" id="1188249"/>
    <lineage>
        <taxon>Bacteria</taxon>
        <taxon>Pseudomonadati</taxon>
        <taxon>Pseudomonadota</taxon>
        <taxon>Alphaproteobacteria</taxon>
        <taxon>Rhodobacterales</taxon>
        <taxon>Paracoccaceae</taxon>
        <taxon>Cereibacter</taxon>
    </lineage>
</organism>
<dbReference type="Gene3D" id="1.10.150.130">
    <property type="match status" value="1"/>
</dbReference>
<evidence type="ECO:0000256" key="5">
    <source>
        <dbReference type="SAM" id="MobiDB-lite"/>
    </source>
</evidence>
<dbReference type="Pfam" id="PF00589">
    <property type="entry name" value="Phage_integrase"/>
    <property type="match status" value="1"/>
</dbReference>
<dbReference type="Gene3D" id="1.10.443.10">
    <property type="entry name" value="Intergrase catalytic core"/>
    <property type="match status" value="1"/>
</dbReference>
<evidence type="ECO:0000256" key="2">
    <source>
        <dbReference type="ARBA" id="ARBA00022908"/>
    </source>
</evidence>
<dbReference type="GO" id="GO:0003677">
    <property type="term" value="F:DNA binding"/>
    <property type="evidence" value="ECO:0007669"/>
    <property type="project" value="UniProtKB-KW"/>
</dbReference>
<dbReference type="EMBL" id="PZKG01000119">
    <property type="protein sequence ID" value="PTE20285.1"/>
    <property type="molecule type" value="Genomic_DNA"/>
</dbReference>
<evidence type="ECO:0000256" key="4">
    <source>
        <dbReference type="ARBA" id="ARBA00023172"/>
    </source>
</evidence>
<proteinExistence type="inferred from homology"/>
<keyword evidence="3" id="KW-0238">DNA-binding</keyword>
<name>A0A2T4JQU1_9RHOB</name>
<accession>A0A2T4JQU1</accession>
<dbReference type="PANTHER" id="PTHR30349">
    <property type="entry name" value="PHAGE INTEGRASE-RELATED"/>
    <property type="match status" value="1"/>
</dbReference>
<dbReference type="PROSITE" id="PS51898">
    <property type="entry name" value="TYR_RECOMBINASE"/>
    <property type="match status" value="1"/>
</dbReference>
<comment type="caution">
    <text evidence="7">The sequence shown here is derived from an EMBL/GenBank/DDBJ whole genome shotgun (WGS) entry which is preliminary data.</text>
</comment>
<dbReference type="PANTHER" id="PTHR30349:SF41">
    <property type="entry name" value="INTEGRASE_RECOMBINASE PROTEIN MJ0367-RELATED"/>
    <property type="match status" value="1"/>
</dbReference>
<gene>
    <name evidence="7" type="ORF">C5F48_18390</name>
</gene>
<evidence type="ECO:0000259" key="6">
    <source>
        <dbReference type="PROSITE" id="PS51898"/>
    </source>
</evidence>
<feature type="domain" description="Tyr recombinase" evidence="6">
    <location>
        <begin position="324"/>
        <end position="522"/>
    </location>
</feature>
<dbReference type="InterPro" id="IPR050090">
    <property type="entry name" value="Tyrosine_recombinase_XerCD"/>
</dbReference>
<keyword evidence="2" id="KW-0229">DNA integration</keyword>
<dbReference type="InterPro" id="IPR010998">
    <property type="entry name" value="Integrase_recombinase_N"/>
</dbReference>
<sequence length="526" mass="59923">MKLSAYLSLSRHGVFYFRWPLPHTDSTCRPTIKISLRTRCPVRAGTLARHLASCGLITRDNKELARLRQDRLRELVRTYFHKQLDQYVEWINNRGLSSVAVEDARSEMLDHQDHLDSERPTTMYLPVERFKRKMGVTDEEWIDSLPNAITELRKGRRELLRLVLEAAERGDGYSFGEPAATPPAPSAAPEPTSSRLSEAIADFMAEHSRQWPEKTSGQYQSYLAILVEHFGPDCRLAAMTKHDAAEVKKILQLLPASRNTKPALKGLPLAEAIKVTGHKTISPKTINSHIALYRRFFIWAERHGHTTHIIFDGMKVPRAKSAPTDRKPFSAEQSRQIYAELTTNGAGLVRRDSHKWGALLGMFTGARLNEICQLDIADVQQEQGIWFLNITDEGDNNKSVKANASRRKVPLHPDLVRLGFLAFVEQRKNGTRLFPDFSFSKNGGYGRNLGRWFNESFLPRLNMKQQALVFHSYRHTMVTRLGQADVPQPIVQCIVGHAREGVTQEVYMRDGYRMAQLRDAIEKFTV</sequence>
<dbReference type="GO" id="GO:0006310">
    <property type="term" value="P:DNA recombination"/>
    <property type="evidence" value="ECO:0007669"/>
    <property type="project" value="UniProtKB-KW"/>
</dbReference>
<dbReference type="AlphaFoldDB" id="A0A2T4JQU1"/>
<keyword evidence="4" id="KW-0233">DNA recombination</keyword>
<keyword evidence="8" id="KW-1185">Reference proteome</keyword>
<dbReference type="InterPro" id="IPR011010">
    <property type="entry name" value="DNA_brk_join_enz"/>
</dbReference>
<dbReference type="Proteomes" id="UP000241010">
    <property type="component" value="Unassembled WGS sequence"/>
</dbReference>
<protein>
    <submittedName>
        <fullName evidence="7">Integrase</fullName>
    </submittedName>
</protein>
<dbReference type="InterPro" id="IPR002104">
    <property type="entry name" value="Integrase_catalytic"/>
</dbReference>
<dbReference type="InterPro" id="IPR013762">
    <property type="entry name" value="Integrase-like_cat_sf"/>
</dbReference>
<comment type="similarity">
    <text evidence="1">Belongs to the 'phage' integrase family.</text>
</comment>
<dbReference type="CDD" id="cd01184">
    <property type="entry name" value="INT_C_like_1"/>
    <property type="match status" value="1"/>
</dbReference>
<dbReference type="GO" id="GO:0015074">
    <property type="term" value="P:DNA integration"/>
    <property type="evidence" value="ECO:0007669"/>
    <property type="project" value="UniProtKB-KW"/>
</dbReference>
<reference evidence="7 8" key="1">
    <citation type="submission" date="2018-03" db="EMBL/GenBank/DDBJ databases">
        <title>Cereibacter changlensis.</title>
        <authorList>
            <person name="Meyer T.E."/>
            <person name="Miller S."/>
            <person name="Lodha T."/>
            <person name="Gandham S."/>
            <person name="Chintalapati S."/>
            <person name="Chintalapati V.R."/>
        </authorList>
    </citation>
    <scope>NUCLEOTIDE SEQUENCE [LARGE SCALE GENOMIC DNA]</scope>
    <source>
        <strain evidence="7 8">JA139</strain>
    </source>
</reference>
<dbReference type="OrthoDB" id="7222937at2"/>